<organism evidence="2 3">
    <name type="scientific">Phytophthora citrophthora</name>
    <dbReference type="NCBI Taxonomy" id="4793"/>
    <lineage>
        <taxon>Eukaryota</taxon>
        <taxon>Sar</taxon>
        <taxon>Stramenopiles</taxon>
        <taxon>Oomycota</taxon>
        <taxon>Peronosporomycetes</taxon>
        <taxon>Peronosporales</taxon>
        <taxon>Peronosporaceae</taxon>
        <taxon>Phytophthora</taxon>
    </lineage>
</organism>
<gene>
    <name evidence="2" type="ORF">P3T76_015636</name>
</gene>
<sequence>MVDLAESVLSIAGCHWNYVTMEAKTTRFLTQFSRAVFQQWTQTPEREQFWKDESFLHSTLEEAVAKLPRGKLKAHLSRDLAPLVVQLASLLRELHVDYVQKQQDEDKKTPLTHGALLNEELTELELTQAAAAPTADKLFRLAGVLALDAGIDVAQHSADTHDQDAEELVQLFSLIAARGYEGPLEQQHKRGLVLRRLAVAVQQQVEALPSNWSCSEDDKATKQVQQLRALLERVVVQDAVALAQVSDVESLNAPWTMFYRPEENKTLKQVAYDEEIAKVYGALLALAVYFPIDYDNEEETSDESSASEDEEEEQTSPQKLQKQKQLSAVVQAQLTIRQVLLAAQMRQRGVDHSGQWLVSVLTFLQSLPKPSTYLDEDEDEALDEQDRRALLDCLGQVYARAFSNVALFDQAKESVADDKTAAQDRVLFEAAVCLRNAAHFMRVERKSSLPSVTTAMAHLAGVPLPASFMSWLDREQTASPKSVLEKVTQRLWKKCFGQNKMANILLNSTDVTTEELPLVQKSYLEYLQKLAEGNSDKPKAQTDASPAEAAEEGATDADGLFYVDNAGGEEKLSKSKKRRANKKKRASKNAAVEPSKRSRTSSD</sequence>
<comment type="caution">
    <text evidence="2">The sequence shown here is derived from an EMBL/GenBank/DDBJ whole genome shotgun (WGS) entry which is preliminary data.</text>
</comment>
<feature type="region of interest" description="Disordered" evidence="1">
    <location>
        <begin position="534"/>
        <end position="603"/>
    </location>
</feature>
<dbReference type="EMBL" id="JASMQC010000056">
    <property type="protein sequence ID" value="KAK1928847.1"/>
    <property type="molecule type" value="Genomic_DNA"/>
</dbReference>
<name>A0AAD9FYX4_9STRA</name>
<feature type="region of interest" description="Disordered" evidence="1">
    <location>
        <begin position="297"/>
        <end position="322"/>
    </location>
</feature>
<feature type="compositionally biased region" description="Basic and acidic residues" evidence="1">
    <location>
        <begin position="594"/>
        <end position="603"/>
    </location>
</feature>
<evidence type="ECO:0000313" key="2">
    <source>
        <dbReference type="EMBL" id="KAK1928847.1"/>
    </source>
</evidence>
<proteinExistence type="predicted"/>
<dbReference type="Proteomes" id="UP001259832">
    <property type="component" value="Unassembled WGS sequence"/>
</dbReference>
<evidence type="ECO:0000256" key="1">
    <source>
        <dbReference type="SAM" id="MobiDB-lite"/>
    </source>
</evidence>
<feature type="compositionally biased region" description="Basic residues" evidence="1">
    <location>
        <begin position="574"/>
        <end position="587"/>
    </location>
</feature>
<feature type="compositionally biased region" description="Acidic residues" evidence="1">
    <location>
        <begin position="297"/>
        <end position="314"/>
    </location>
</feature>
<protein>
    <submittedName>
        <fullName evidence="2">Uncharacterized protein</fullName>
    </submittedName>
</protein>
<accession>A0AAD9FYX4</accession>
<keyword evidence="3" id="KW-1185">Reference proteome</keyword>
<reference evidence="2" key="1">
    <citation type="submission" date="2023-08" db="EMBL/GenBank/DDBJ databases">
        <title>Reference Genome Resource for the Citrus Pathogen Phytophthora citrophthora.</title>
        <authorList>
            <person name="Moller H."/>
            <person name="Coetzee B."/>
            <person name="Rose L.J."/>
            <person name="Van Niekerk J.M."/>
        </authorList>
    </citation>
    <scope>NUCLEOTIDE SEQUENCE</scope>
    <source>
        <strain evidence="2">STE-U-9442</strain>
    </source>
</reference>
<dbReference type="AlphaFoldDB" id="A0AAD9FYX4"/>
<evidence type="ECO:0000313" key="3">
    <source>
        <dbReference type="Proteomes" id="UP001259832"/>
    </source>
</evidence>